<dbReference type="InterPro" id="IPR036890">
    <property type="entry name" value="HATPase_C_sf"/>
</dbReference>
<dbReference type="SMART" id="SM00304">
    <property type="entry name" value="HAMP"/>
    <property type="match status" value="1"/>
</dbReference>
<dbReference type="SMART" id="SM00387">
    <property type="entry name" value="HATPase_c"/>
    <property type="match status" value="1"/>
</dbReference>
<dbReference type="Gene3D" id="3.30.565.10">
    <property type="entry name" value="Histidine kinase-like ATPase, C-terminal domain"/>
    <property type="match status" value="1"/>
</dbReference>
<dbReference type="InterPro" id="IPR050351">
    <property type="entry name" value="BphY/WalK/GraS-like"/>
</dbReference>
<evidence type="ECO:0000256" key="8">
    <source>
        <dbReference type="SAM" id="Phobius"/>
    </source>
</evidence>
<dbReference type="PANTHER" id="PTHR45453">
    <property type="entry name" value="PHOSPHATE REGULON SENSOR PROTEIN PHOR"/>
    <property type="match status" value="1"/>
</dbReference>
<evidence type="ECO:0000256" key="4">
    <source>
        <dbReference type="ARBA" id="ARBA00022553"/>
    </source>
</evidence>
<protein>
    <recommendedName>
        <fullName evidence="3">histidine kinase</fullName>
        <ecNumber evidence="3">2.7.13.3</ecNumber>
    </recommendedName>
</protein>
<evidence type="ECO:0000256" key="6">
    <source>
        <dbReference type="ARBA" id="ARBA00022777"/>
    </source>
</evidence>
<evidence type="ECO:0000259" key="10">
    <source>
        <dbReference type="PROSITE" id="PS50885"/>
    </source>
</evidence>
<name>A0A4R1XUW2_ACICA</name>
<keyword evidence="8" id="KW-0812">Transmembrane</keyword>
<dbReference type="InterPro" id="IPR005467">
    <property type="entry name" value="His_kinase_dom"/>
</dbReference>
<comment type="catalytic activity">
    <reaction evidence="1">
        <text>ATP + protein L-histidine = ADP + protein N-phospho-L-histidine.</text>
        <dbReference type="EC" id="2.7.13.3"/>
    </reaction>
</comment>
<keyword evidence="6 11" id="KW-0418">Kinase</keyword>
<reference evidence="11 12" key="1">
    <citation type="submission" date="2019-03" db="EMBL/GenBank/DDBJ databases">
        <title>Genomic analyses of the natural microbiome of Caenorhabditis elegans.</title>
        <authorList>
            <person name="Samuel B."/>
        </authorList>
    </citation>
    <scope>NUCLEOTIDE SEQUENCE [LARGE SCALE GENOMIC DNA]</scope>
    <source>
        <strain evidence="11 12">JUb89</strain>
    </source>
</reference>
<dbReference type="GO" id="GO:0000155">
    <property type="term" value="F:phosphorelay sensor kinase activity"/>
    <property type="evidence" value="ECO:0007669"/>
    <property type="project" value="InterPro"/>
</dbReference>
<feature type="domain" description="HAMP" evidence="10">
    <location>
        <begin position="80"/>
        <end position="135"/>
    </location>
</feature>
<dbReference type="AlphaFoldDB" id="A0A4R1XUW2"/>
<feature type="transmembrane region" description="Helical" evidence="8">
    <location>
        <begin position="12"/>
        <end position="37"/>
    </location>
</feature>
<dbReference type="PROSITE" id="PS50109">
    <property type="entry name" value="HIS_KIN"/>
    <property type="match status" value="1"/>
</dbReference>
<evidence type="ECO:0000313" key="11">
    <source>
        <dbReference type="EMBL" id="TCM67042.1"/>
    </source>
</evidence>
<evidence type="ECO:0000256" key="5">
    <source>
        <dbReference type="ARBA" id="ARBA00022679"/>
    </source>
</evidence>
<dbReference type="InterPro" id="IPR004358">
    <property type="entry name" value="Sig_transdc_His_kin-like_C"/>
</dbReference>
<evidence type="ECO:0000256" key="3">
    <source>
        <dbReference type="ARBA" id="ARBA00012438"/>
    </source>
</evidence>
<dbReference type="Proteomes" id="UP000294963">
    <property type="component" value="Unassembled WGS sequence"/>
</dbReference>
<dbReference type="PROSITE" id="PS50885">
    <property type="entry name" value="HAMP"/>
    <property type="match status" value="1"/>
</dbReference>
<dbReference type="PRINTS" id="PR00344">
    <property type="entry name" value="BCTRLSENSOR"/>
</dbReference>
<dbReference type="SUPFAM" id="SSF47384">
    <property type="entry name" value="Homodimeric domain of signal transducing histidine kinase"/>
    <property type="match status" value="1"/>
</dbReference>
<evidence type="ECO:0000256" key="2">
    <source>
        <dbReference type="ARBA" id="ARBA00004370"/>
    </source>
</evidence>
<dbReference type="GO" id="GO:0004721">
    <property type="term" value="F:phosphoprotein phosphatase activity"/>
    <property type="evidence" value="ECO:0007669"/>
    <property type="project" value="TreeGrafter"/>
</dbReference>
<proteinExistence type="predicted"/>
<gene>
    <name evidence="11" type="ORF">EC844_11083</name>
</gene>
<accession>A0A4R1XUW2</accession>
<evidence type="ECO:0000313" key="12">
    <source>
        <dbReference type="Proteomes" id="UP000294963"/>
    </source>
</evidence>
<evidence type="ECO:0000259" key="9">
    <source>
        <dbReference type="PROSITE" id="PS50109"/>
    </source>
</evidence>
<dbReference type="EMBL" id="SLVJ01000010">
    <property type="protein sequence ID" value="TCM67042.1"/>
    <property type="molecule type" value="Genomic_DNA"/>
</dbReference>
<keyword evidence="7" id="KW-0902">Two-component regulatory system</keyword>
<dbReference type="InterPro" id="IPR003594">
    <property type="entry name" value="HATPase_dom"/>
</dbReference>
<dbReference type="InterPro" id="IPR036097">
    <property type="entry name" value="HisK_dim/P_sf"/>
</dbReference>
<dbReference type="InterPro" id="IPR003660">
    <property type="entry name" value="HAMP_dom"/>
</dbReference>
<dbReference type="SMART" id="SM00388">
    <property type="entry name" value="HisKA"/>
    <property type="match status" value="1"/>
</dbReference>
<dbReference type="OrthoDB" id="9804645at2"/>
<keyword evidence="4" id="KW-0597">Phosphoprotein</keyword>
<dbReference type="InterPro" id="IPR003661">
    <property type="entry name" value="HisK_dim/P_dom"/>
</dbReference>
<dbReference type="Gene3D" id="1.10.287.130">
    <property type="match status" value="1"/>
</dbReference>
<keyword evidence="5" id="KW-0808">Transferase</keyword>
<dbReference type="Pfam" id="PF00672">
    <property type="entry name" value="HAMP"/>
    <property type="match status" value="1"/>
</dbReference>
<comment type="caution">
    <text evidence="11">The sequence shown here is derived from an EMBL/GenBank/DDBJ whole genome shotgun (WGS) entry which is preliminary data.</text>
</comment>
<dbReference type="Pfam" id="PF02518">
    <property type="entry name" value="HATPase_c"/>
    <property type="match status" value="1"/>
</dbReference>
<dbReference type="EC" id="2.7.13.3" evidence="3"/>
<feature type="transmembrane region" description="Helical" evidence="8">
    <location>
        <begin position="57"/>
        <end position="76"/>
    </location>
</feature>
<evidence type="ECO:0000256" key="7">
    <source>
        <dbReference type="ARBA" id="ARBA00023012"/>
    </source>
</evidence>
<comment type="subcellular location">
    <subcellularLocation>
        <location evidence="2">Membrane</location>
    </subcellularLocation>
</comment>
<dbReference type="CDD" id="cd06225">
    <property type="entry name" value="HAMP"/>
    <property type="match status" value="1"/>
</dbReference>
<dbReference type="GO" id="GO:0005886">
    <property type="term" value="C:plasma membrane"/>
    <property type="evidence" value="ECO:0007669"/>
    <property type="project" value="TreeGrafter"/>
</dbReference>
<sequence length="363" mass="40568">MNNNSISRQLILTMVKVSLITTFVSFATAYLLYTLGLEFDIISMEELNNDHFNLVDLSWFILVTLSGLIISILLGIRLSRRFLAPIQSLAASAMHIRQGNLSARAEINPGTALSELSTLIQDFNAMATQLELSVENASIWNAAIAHELRTPVTILQGRLHGIIDGVFDANEVLFKDLLRQVEQLSLLIEDLRTLSLADNQQLRLNFGYSELHQVIEQSIDSYQSRFNQAGLKIQANLSDEQCYCDSKRIEQVLNALFENAVRYAQPGLLKISSKKINQDWLLQLEDEGPGIPEHHIPYLFDSFYRIEQSRGKDFGGTGLGLAVVQAIVHAHQGYITYSRSKTLGGSCFSINIRAEQPAAIDND</sequence>
<keyword evidence="8" id="KW-1133">Transmembrane helix</keyword>
<evidence type="ECO:0000256" key="1">
    <source>
        <dbReference type="ARBA" id="ARBA00000085"/>
    </source>
</evidence>
<dbReference type="GO" id="GO:0016036">
    <property type="term" value="P:cellular response to phosphate starvation"/>
    <property type="evidence" value="ECO:0007669"/>
    <property type="project" value="TreeGrafter"/>
</dbReference>
<keyword evidence="12" id="KW-1185">Reference proteome</keyword>
<organism evidence="11 12">
    <name type="scientific">Acinetobacter calcoaceticus</name>
    <dbReference type="NCBI Taxonomy" id="471"/>
    <lineage>
        <taxon>Bacteria</taxon>
        <taxon>Pseudomonadati</taxon>
        <taxon>Pseudomonadota</taxon>
        <taxon>Gammaproteobacteria</taxon>
        <taxon>Moraxellales</taxon>
        <taxon>Moraxellaceae</taxon>
        <taxon>Acinetobacter</taxon>
        <taxon>Acinetobacter calcoaceticus/baumannii complex</taxon>
    </lineage>
</organism>
<dbReference type="Pfam" id="PF00512">
    <property type="entry name" value="HisKA"/>
    <property type="match status" value="1"/>
</dbReference>
<feature type="domain" description="Histidine kinase" evidence="9">
    <location>
        <begin position="143"/>
        <end position="356"/>
    </location>
</feature>
<dbReference type="CDD" id="cd00082">
    <property type="entry name" value="HisKA"/>
    <property type="match status" value="1"/>
</dbReference>
<keyword evidence="8" id="KW-0472">Membrane</keyword>
<dbReference type="PANTHER" id="PTHR45453:SF1">
    <property type="entry name" value="PHOSPHATE REGULON SENSOR PROTEIN PHOR"/>
    <property type="match status" value="1"/>
</dbReference>
<dbReference type="Gene3D" id="6.10.340.10">
    <property type="match status" value="1"/>
</dbReference>
<dbReference type="SUPFAM" id="SSF55874">
    <property type="entry name" value="ATPase domain of HSP90 chaperone/DNA topoisomerase II/histidine kinase"/>
    <property type="match status" value="1"/>
</dbReference>